<protein>
    <submittedName>
        <fullName evidence="1">Uncharacterized protein</fullName>
    </submittedName>
</protein>
<name>A0A0E9S9X7_ANGAN</name>
<reference evidence="1" key="1">
    <citation type="submission" date="2014-11" db="EMBL/GenBank/DDBJ databases">
        <authorList>
            <person name="Amaro Gonzalez C."/>
        </authorList>
    </citation>
    <scope>NUCLEOTIDE SEQUENCE</scope>
</reference>
<proteinExistence type="predicted"/>
<dbReference type="EMBL" id="GBXM01071279">
    <property type="protein sequence ID" value="JAH37298.1"/>
    <property type="molecule type" value="Transcribed_RNA"/>
</dbReference>
<organism evidence="1">
    <name type="scientific">Anguilla anguilla</name>
    <name type="common">European freshwater eel</name>
    <name type="synonym">Muraena anguilla</name>
    <dbReference type="NCBI Taxonomy" id="7936"/>
    <lineage>
        <taxon>Eukaryota</taxon>
        <taxon>Metazoa</taxon>
        <taxon>Chordata</taxon>
        <taxon>Craniata</taxon>
        <taxon>Vertebrata</taxon>
        <taxon>Euteleostomi</taxon>
        <taxon>Actinopterygii</taxon>
        <taxon>Neopterygii</taxon>
        <taxon>Teleostei</taxon>
        <taxon>Anguilliformes</taxon>
        <taxon>Anguillidae</taxon>
        <taxon>Anguilla</taxon>
    </lineage>
</organism>
<accession>A0A0E9S9X7</accession>
<sequence>MYVWTCRLANDFTDP</sequence>
<reference evidence="1" key="2">
    <citation type="journal article" date="2015" name="Fish Shellfish Immunol.">
        <title>Early steps in the European eel (Anguilla anguilla)-Vibrio vulnificus interaction in the gills: Role of the RtxA13 toxin.</title>
        <authorList>
            <person name="Callol A."/>
            <person name="Pajuelo D."/>
            <person name="Ebbesson L."/>
            <person name="Teles M."/>
            <person name="MacKenzie S."/>
            <person name="Amaro C."/>
        </authorList>
    </citation>
    <scope>NUCLEOTIDE SEQUENCE</scope>
</reference>
<evidence type="ECO:0000313" key="1">
    <source>
        <dbReference type="EMBL" id="JAH37298.1"/>
    </source>
</evidence>